<feature type="transmembrane region" description="Helical" evidence="11">
    <location>
        <begin position="530"/>
        <end position="547"/>
    </location>
</feature>
<feature type="compositionally biased region" description="Low complexity" evidence="10">
    <location>
        <begin position="313"/>
        <end position="324"/>
    </location>
</feature>
<dbReference type="InterPro" id="IPR030183">
    <property type="entry name" value="SLAC/SLAH"/>
</dbReference>
<keyword evidence="7 11" id="KW-1133">Transmembrane helix</keyword>
<sequence>MTLVLSTSPVIAQTQRHCRMQYLSACLPVCSLPPAQQLLAELDARSPQVACSPGNVPCHLCQTIAILADRKLRATSLEICRGRPCTAAPAPHIWTVPDALAFILLPPSSYLSLQSAPCFPPTPIYTRVCAFTRPQHKLQVALTMARCSTCARFSRFMETDEFAVPPRPALVHPDAVGVRIPSSVFSPDQEPPPVFREGESRHGGDMAASPGYSPFLPSAPHIGRPVSISLPASPTGGFDISSRMEAELQREPDAAAAAVTDAPPRMMLPPRAPEGVALAQPTKMVFRSQPIPAAPAEVDGAAMGHDDFGRSASAPYAAATAPPAKVRRDSRDTSYDSFKTWSGKLEKQITTHLLGSSRLPPAQQQPQQGEETAEEDDAAANERRNSSVPRVQRFFAALEGPELDKLRSSEELILPSDKTWPFLLRFPVSAFGMCMGMSSQAILWKRIAISASTRFLHITVKINLVLWCVSVALMLAVSALYASKVVFYFEAVRREYYHPIRVNFFFAPWIACLFLAIGVPDLVAATLPHWLWYVLMAPIVCLELKIYGQWISGGQRRLSRVANPSNHLSIVGNFVGALLGGIMGLKEGPMFFFSVGLAHYIVLFVTLYQRLPTSETLPRDLHPVFFLFVAAPSVACLAWARITGAFGYGSRVAYFIAMFLYASLAVRINLFRGFSFSLAWWAYTFPMTSAAIASIRYSSEVKNAFTQCMCIGLSAAATLAVAALFLTTLLHAVVYRDLFPNDISIAITERRRSKPLVGEKMLLRLRSAVGTKKLQQALSTAQSDAADLEAARAATTTSYT</sequence>
<gene>
    <name evidence="12" type="ORF">SORBI_3003G010800</name>
</gene>
<feature type="compositionally biased region" description="Low complexity" evidence="10">
    <location>
        <begin position="360"/>
        <end position="370"/>
    </location>
</feature>
<dbReference type="CDD" id="cd09323">
    <property type="entry name" value="TDT_SLAC1_like"/>
    <property type="match status" value="1"/>
</dbReference>
<evidence type="ECO:0000256" key="3">
    <source>
        <dbReference type="ARBA" id="ARBA00007808"/>
    </source>
</evidence>
<keyword evidence="5" id="KW-1003">Cell membrane</keyword>
<dbReference type="InterPro" id="IPR004695">
    <property type="entry name" value="SLAC1/Mae1/Ssu1/TehA"/>
</dbReference>
<reference evidence="12 13" key="1">
    <citation type="journal article" date="2009" name="Nature">
        <title>The Sorghum bicolor genome and the diversification of grasses.</title>
        <authorList>
            <person name="Paterson A.H."/>
            <person name="Bowers J.E."/>
            <person name="Bruggmann R."/>
            <person name="Dubchak I."/>
            <person name="Grimwood J."/>
            <person name="Gundlach H."/>
            <person name="Haberer G."/>
            <person name="Hellsten U."/>
            <person name="Mitros T."/>
            <person name="Poliakov A."/>
            <person name="Schmutz J."/>
            <person name="Spannagl M."/>
            <person name="Tang H."/>
            <person name="Wang X."/>
            <person name="Wicker T."/>
            <person name="Bharti A.K."/>
            <person name="Chapman J."/>
            <person name="Feltus F.A."/>
            <person name="Gowik U."/>
            <person name="Grigoriev I.V."/>
            <person name="Lyons E."/>
            <person name="Maher C.A."/>
            <person name="Martis M."/>
            <person name="Narechania A."/>
            <person name="Otillar R.P."/>
            <person name="Penning B.W."/>
            <person name="Salamov A.A."/>
            <person name="Wang Y."/>
            <person name="Zhang L."/>
            <person name="Carpita N.C."/>
            <person name="Freeling M."/>
            <person name="Gingle A.R."/>
            <person name="Hash C.T."/>
            <person name="Keller B."/>
            <person name="Klein P."/>
            <person name="Kresovich S."/>
            <person name="McCann M.C."/>
            <person name="Ming R."/>
            <person name="Peterson D.G."/>
            <person name="Mehboob-ur-Rahman"/>
            <person name="Ware D."/>
            <person name="Westhoff P."/>
            <person name="Mayer K.F."/>
            <person name="Messing J."/>
            <person name="Rokhsar D.S."/>
        </authorList>
    </citation>
    <scope>NUCLEOTIDE SEQUENCE [LARGE SCALE GENOMIC DNA]</scope>
    <source>
        <strain evidence="13">cv. BTx623</strain>
    </source>
</reference>
<dbReference type="InParanoid" id="A0A1B6Q0R8"/>
<dbReference type="GO" id="GO:0005886">
    <property type="term" value="C:plasma membrane"/>
    <property type="evidence" value="ECO:0007669"/>
    <property type="project" value="UniProtKB-SubCell"/>
</dbReference>
<feature type="transmembrane region" description="Helical" evidence="11">
    <location>
        <begin position="704"/>
        <end position="726"/>
    </location>
</feature>
<keyword evidence="8" id="KW-0406">Ion transport</keyword>
<evidence type="ECO:0000256" key="9">
    <source>
        <dbReference type="ARBA" id="ARBA00023136"/>
    </source>
</evidence>
<feature type="transmembrane region" description="Helical" evidence="11">
    <location>
        <begin position="678"/>
        <end position="698"/>
    </location>
</feature>
<evidence type="ECO:0000256" key="4">
    <source>
        <dbReference type="ARBA" id="ARBA00022448"/>
    </source>
</evidence>
<dbReference type="GO" id="GO:0006873">
    <property type="term" value="P:intracellular monoatomic ion homeostasis"/>
    <property type="evidence" value="ECO:0007669"/>
    <property type="project" value="InterPro"/>
</dbReference>
<dbReference type="eggNOG" id="ENOG502QQKN">
    <property type="taxonomic scope" value="Eukaryota"/>
</dbReference>
<dbReference type="FunCoup" id="A0A1B6Q0R8">
    <property type="interactions" value="6"/>
</dbReference>
<dbReference type="AlphaFoldDB" id="A0A1B6Q0R8"/>
<dbReference type="ExpressionAtlas" id="A0A1B6Q0R8">
    <property type="expression patterns" value="baseline and differential"/>
</dbReference>
<dbReference type="Pfam" id="PF03595">
    <property type="entry name" value="SLAC1"/>
    <property type="match status" value="1"/>
</dbReference>
<accession>A0A1B6Q0R8</accession>
<evidence type="ECO:0000256" key="2">
    <source>
        <dbReference type="ARBA" id="ARBA00004236"/>
    </source>
</evidence>
<evidence type="ECO:0000256" key="5">
    <source>
        <dbReference type="ARBA" id="ARBA00022475"/>
    </source>
</evidence>
<evidence type="ECO:0000256" key="6">
    <source>
        <dbReference type="ARBA" id="ARBA00022692"/>
    </source>
</evidence>
<dbReference type="GO" id="GO:0012505">
    <property type="term" value="C:endomembrane system"/>
    <property type="evidence" value="ECO:0007669"/>
    <property type="project" value="UniProtKB-SubCell"/>
</dbReference>
<proteinExistence type="inferred from homology"/>
<keyword evidence="4" id="KW-0813">Transport</keyword>
<evidence type="ECO:0000256" key="7">
    <source>
        <dbReference type="ARBA" id="ARBA00022989"/>
    </source>
</evidence>
<feature type="transmembrane region" description="Helical" evidence="11">
    <location>
        <begin position="504"/>
        <end position="524"/>
    </location>
</feature>
<keyword evidence="6 11" id="KW-0812">Transmembrane</keyword>
<dbReference type="EMBL" id="CM000762">
    <property type="protein sequence ID" value="KXG31512.2"/>
    <property type="molecule type" value="Genomic_DNA"/>
</dbReference>
<protein>
    <recommendedName>
        <fullName evidence="14">S-type anion channel SLAH3</fullName>
    </recommendedName>
</protein>
<evidence type="ECO:0000256" key="1">
    <source>
        <dbReference type="ARBA" id="ARBA00004127"/>
    </source>
</evidence>
<evidence type="ECO:0000313" key="12">
    <source>
        <dbReference type="EMBL" id="KXG31512.2"/>
    </source>
</evidence>
<dbReference type="PANTHER" id="PTHR31269:SF5">
    <property type="entry name" value="OS01G0226600 PROTEIN"/>
    <property type="match status" value="1"/>
</dbReference>
<dbReference type="InterPro" id="IPR038665">
    <property type="entry name" value="Voltage-dep_anion_channel_sf"/>
</dbReference>
<dbReference type="PANTHER" id="PTHR31269">
    <property type="entry name" value="S-TYPE ANION CHANNEL SLAH3"/>
    <property type="match status" value="1"/>
</dbReference>
<feature type="transmembrane region" description="Helical" evidence="11">
    <location>
        <begin position="591"/>
        <end position="609"/>
    </location>
</feature>
<organism evidence="12 13">
    <name type="scientific">Sorghum bicolor</name>
    <name type="common">Sorghum</name>
    <name type="synonym">Sorghum vulgare</name>
    <dbReference type="NCBI Taxonomy" id="4558"/>
    <lineage>
        <taxon>Eukaryota</taxon>
        <taxon>Viridiplantae</taxon>
        <taxon>Streptophyta</taxon>
        <taxon>Embryophyta</taxon>
        <taxon>Tracheophyta</taxon>
        <taxon>Spermatophyta</taxon>
        <taxon>Magnoliopsida</taxon>
        <taxon>Liliopsida</taxon>
        <taxon>Poales</taxon>
        <taxon>Poaceae</taxon>
        <taxon>PACMAD clade</taxon>
        <taxon>Panicoideae</taxon>
        <taxon>Andropogonodae</taxon>
        <taxon>Andropogoneae</taxon>
        <taxon>Sorghinae</taxon>
        <taxon>Sorghum</taxon>
    </lineage>
</organism>
<comment type="subcellular location">
    <subcellularLocation>
        <location evidence="2">Cell membrane</location>
    </subcellularLocation>
    <subcellularLocation>
        <location evidence="1">Endomembrane system</location>
        <topology evidence="1">Multi-pass membrane protein</topology>
    </subcellularLocation>
</comment>
<keyword evidence="9 11" id="KW-0472">Membrane</keyword>
<evidence type="ECO:0000256" key="10">
    <source>
        <dbReference type="SAM" id="MobiDB-lite"/>
    </source>
</evidence>
<evidence type="ECO:0000256" key="8">
    <source>
        <dbReference type="ARBA" id="ARBA00023065"/>
    </source>
</evidence>
<reference evidence="13" key="2">
    <citation type="journal article" date="2018" name="Plant J.">
        <title>The Sorghum bicolor reference genome: improved assembly, gene annotations, a transcriptome atlas, and signatures of genome organization.</title>
        <authorList>
            <person name="McCormick R.F."/>
            <person name="Truong S.K."/>
            <person name="Sreedasyam A."/>
            <person name="Jenkins J."/>
            <person name="Shu S."/>
            <person name="Sims D."/>
            <person name="Kennedy M."/>
            <person name="Amirebrahimi M."/>
            <person name="Weers B.D."/>
            <person name="McKinley B."/>
            <person name="Mattison A."/>
            <person name="Morishige D.T."/>
            <person name="Grimwood J."/>
            <person name="Schmutz J."/>
            <person name="Mullet J.E."/>
        </authorList>
    </citation>
    <scope>NUCLEOTIDE SEQUENCE [LARGE SCALE GENOMIC DNA]</scope>
    <source>
        <strain evidence="13">cv. BTx623</strain>
    </source>
</reference>
<feature type="region of interest" description="Disordered" evidence="10">
    <location>
        <begin position="354"/>
        <end position="387"/>
    </location>
</feature>
<evidence type="ECO:0000313" key="13">
    <source>
        <dbReference type="Proteomes" id="UP000000768"/>
    </source>
</evidence>
<keyword evidence="13" id="KW-1185">Reference proteome</keyword>
<evidence type="ECO:0008006" key="14">
    <source>
        <dbReference type="Google" id="ProtNLM"/>
    </source>
</evidence>
<feature type="transmembrane region" description="Helical" evidence="11">
    <location>
        <begin position="464"/>
        <end position="483"/>
    </location>
</feature>
<dbReference type="Gramene" id="KXG31512">
    <property type="protein sequence ID" value="KXG31512"/>
    <property type="gene ID" value="SORBI_3003G010800"/>
</dbReference>
<feature type="region of interest" description="Disordered" evidence="10">
    <location>
        <begin position="313"/>
        <end position="337"/>
    </location>
</feature>
<comment type="similarity">
    <text evidence="3">Belongs to the SLAC1 S-type anion channel family.</text>
</comment>
<feature type="transmembrane region" description="Helical" evidence="11">
    <location>
        <begin position="568"/>
        <end position="585"/>
    </location>
</feature>
<dbReference type="GO" id="GO:0008308">
    <property type="term" value="F:voltage-gated monoatomic anion channel activity"/>
    <property type="evidence" value="ECO:0007669"/>
    <property type="project" value="InterPro"/>
</dbReference>
<evidence type="ECO:0000256" key="11">
    <source>
        <dbReference type="SAM" id="Phobius"/>
    </source>
</evidence>
<feature type="transmembrane region" description="Helical" evidence="11">
    <location>
        <begin position="621"/>
        <end position="640"/>
    </location>
</feature>
<dbReference type="Proteomes" id="UP000000768">
    <property type="component" value="Chromosome 3"/>
</dbReference>
<name>A0A1B6Q0R8_SORBI</name>
<dbReference type="Gene3D" id="1.50.10.150">
    <property type="entry name" value="Voltage-dependent anion channel"/>
    <property type="match status" value="1"/>
</dbReference>
<feature type="transmembrane region" description="Helical" evidence="11">
    <location>
        <begin position="652"/>
        <end position="671"/>
    </location>
</feature>
<feature type="region of interest" description="Disordered" evidence="10">
    <location>
        <begin position="182"/>
        <end position="205"/>
    </location>
</feature>